<evidence type="ECO:0000256" key="1">
    <source>
        <dbReference type="SAM" id="Phobius"/>
    </source>
</evidence>
<accession>A0A239MX33</accession>
<sequence>MLMRLAADAVVLLHLAFILFVVLGGPLVLRWPRLAWLHLPAAAWGVTVEWLQLVCPLTPLENRLRRAAGEQGYGGGFVEHYLIPLIYPPSLTPAMQLLLGTLVVALTLACYGWLLLRRRRR</sequence>
<dbReference type="AlphaFoldDB" id="A0A239MX33"/>
<evidence type="ECO:0000313" key="2">
    <source>
        <dbReference type="EMBL" id="SDK27414.1"/>
    </source>
</evidence>
<evidence type="ECO:0000313" key="3">
    <source>
        <dbReference type="EMBL" id="SNT47347.1"/>
    </source>
</evidence>
<keyword evidence="1" id="KW-0812">Transmembrane</keyword>
<keyword evidence="1" id="KW-1133">Transmembrane helix</keyword>
<reference evidence="3 4" key="2">
    <citation type="submission" date="2017-06" db="EMBL/GenBank/DDBJ databases">
        <authorList>
            <person name="Varghese N."/>
            <person name="Submissions S."/>
        </authorList>
    </citation>
    <scope>NUCLEOTIDE SEQUENCE [LARGE SCALE GENOMIC DNA]</scope>
    <source>
        <strain evidence="3 4">RLD-1</strain>
    </source>
</reference>
<dbReference type="Proteomes" id="UP000198309">
    <property type="component" value="Unassembled WGS sequence"/>
</dbReference>
<dbReference type="EMBL" id="FZPC01000032">
    <property type="protein sequence ID" value="SNT47347.1"/>
    <property type="molecule type" value="Genomic_DNA"/>
</dbReference>
<evidence type="ECO:0000313" key="5">
    <source>
        <dbReference type="Proteomes" id="UP000199693"/>
    </source>
</evidence>
<dbReference type="InterPro" id="IPR021218">
    <property type="entry name" value="DUF2784"/>
</dbReference>
<feature type="transmembrane region" description="Helical" evidence="1">
    <location>
        <begin position="94"/>
        <end position="116"/>
    </location>
</feature>
<gene>
    <name evidence="2" type="ORF">SAMN05216189_103369</name>
    <name evidence="3" type="ORF">SAMN06295949_13268</name>
</gene>
<dbReference type="EMBL" id="FNEC01000033">
    <property type="protein sequence ID" value="SDK27414.1"/>
    <property type="molecule type" value="Genomic_DNA"/>
</dbReference>
<dbReference type="Proteomes" id="UP000199693">
    <property type="component" value="Unassembled WGS sequence"/>
</dbReference>
<evidence type="ECO:0000313" key="4">
    <source>
        <dbReference type="Proteomes" id="UP000198309"/>
    </source>
</evidence>
<keyword evidence="4" id="KW-1185">Reference proteome</keyword>
<dbReference type="RefSeq" id="WP_089394082.1">
    <property type="nucleotide sequence ID" value="NZ_FNEC01000033.1"/>
</dbReference>
<keyword evidence="1" id="KW-0472">Membrane</keyword>
<proteinExistence type="predicted"/>
<evidence type="ECO:0008006" key="6">
    <source>
        <dbReference type="Google" id="ProtNLM"/>
    </source>
</evidence>
<name>A0A239MX33_9PSED</name>
<protein>
    <recommendedName>
        <fullName evidence="6">DUF2784 domain-containing protein</fullName>
    </recommendedName>
</protein>
<dbReference type="Pfam" id="PF10861">
    <property type="entry name" value="DUF2784"/>
    <property type="match status" value="1"/>
</dbReference>
<organism evidence="2 5">
    <name type="scientific">Pseudomonas delhiensis</name>
    <dbReference type="NCBI Taxonomy" id="366289"/>
    <lineage>
        <taxon>Bacteria</taxon>
        <taxon>Pseudomonadati</taxon>
        <taxon>Pseudomonadota</taxon>
        <taxon>Gammaproteobacteria</taxon>
        <taxon>Pseudomonadales</taxon>
        <taxon>Pseudomonadaceae</taxon>
        <taxon>Pseudomonas</taxon>
    </lineage>
</organism>
<reference evidence="2 5" key="1">
    <citation type="submission" date="2016-10" db="EMBL/GenBank/DDBJ databases">
        <authorList>
            <person name="de Groot N.N."/>
        </authorList>
    </citation>
    <scope>NUCLEOTIDE SEQUENCE [LARGE SCALE GENOMIC DNA]</scope>
    <source>
        <strain evidence="2 5">CCM 7361</strain>
    </source>
</reference>